<keyword evidence="1" id="KW-0677">Repeat</keyword>
<dbReference type="PANTHER" id="PTHR47926">
    <property type="entry name" value="PENTATRICOPEPTIDE REPEAT-CONTAINING PROTEIN"/>
    <property type="match status" value="1"/>
</dbReference>
<dbReference type="InterPro" id="IPR046960">
    <property type="entry name" value="PPR_At4g14850-like_plant"/>
</dbReference>
<sequence length="480" mass="53561">MLLSSESLLQLLQRFIKSSIRIKQIHSVLITNGNLSIPNPSSFEWTTTLFYNTLIRAYLNIHLPKTTLLLFTHMLSNNIPPNAHTFPSIAKAAASSITPALIGKPIYAQALKRGVLADPFIQTSFIHLYAESGYLLCARKVFDEMCEPCNVSCNAMLDGFCKNGDMDSAILFFESMPMKDVYSWTTVINGYVKKECYDNAVQNFKRMIMQRFSDDYLVKPNEATFVSVLSACANSIGVVGLSYGKQIHAYIIKNEDRISAFVGTALIYLYGKTDGFEYAMKVFRTLGNKEVCTWNAIIGTLASNGKEKQALDMFDKMKVEGWRPNEVTFVQVLTACARAELVKSGLQIFNSMLPQFGIVPQMKHYGCVVDLLGRAGFVAEANDFMSRMPFEPDASVLGALLGACKLHGAIDLATEMAKQLYKLQPQQCGQYILLSSIYAEAEKWEHATSLRNVMVDAGFQKSPAYSTVNANVKEHMQTYY</sequence>
<dbReference type="PROSITE" id="PS51375">
    <property type="entry name" value="PPR"/>
    <property type="match status" value="3"/>
</dbReference>
<feature type="repeat" description="PPR" evidence="2">
    <location>
        <begin position="47"/>
        <end position="81"/>
    </location>
</feature>
<protein>
    <recommendedName>
        <fullName evidence="5">Pentatricopeptide repeat-containing protein</fullName>
    </recommendedName>
</protein>
<dbReference type="Gene3D" id="1.25.40.10">
    <property type="entry name" value="Tetratricopeptide repeat domain"/>
    <property type="match status" value="2"/>
</dbReference>
<dbReference type="EMBL" id="JBCNJP010000006">
    <property type="protein sequence ID" value="KAK9078171.1"/>
    <property type="molecule type" value="Genomic_DNA"/>
</dbReference>
<gene>
    <name evidence="3" type="ORF">SSX86_002228</name>
</gene>
<feature type="repeat" description="PPR" evidence="2">
    <location>
        <begin position="290"/>
        <end position="324"/>
    </location>
</feature>
<dbReference type="Proteomes" id="UP001408789">
    <property type="component" value="Unassembled WGS sequence"/>
</dbReference>
<evidence type="ECO:0000313" key="4">
    <source>
        <dbReference type="Proteomes" id="UP001408789"/>
    </source>
</evidence>
<evidence type="ECO:0000256" key="2">
    <source>
        <dbReference type="PROSITE-ProRule" id="PRU00708"/>
    </source>
</evidence>
<dbReference type="NCBIfam" id="TIGR00756">
    <property type="entry name" value="PPR"/>
    <property type="match status" value="2"/>
</dbReference>
<organism evidence="3 4">
    <name type="scientific">Deinandra increscens subsp. villosa</name>
    <dbReference type="NCBI Taxonomy" id="3103831"/>
    <lineage>
        <taxon>Eukaryota</taxon>
        <taxon>Viridiplantae</taxon>
        <taxon>Streptophyta</taxon>
        <taxon>Embryophyta</taxon>
        <taxon>Tracheophyta</taxon>
        <taxon>Spermatophyta</taxon>
        <taxon>Magnoliopsida</taxon>
        <taxon>eudicotyledons</taxon>
        <taxon>Gunneridae</taxon>
        <taxon>Pentapetalae</taxon>
        <taxon>asterids</taxon>
        <taxon>campanulids</taxon>
        <taxon>Asterales</taxon>
        <taxon>Asteraceae</taxon>
        <taxon>Asteroideae</taxon>
        <taxon>Heliantheae alliance</taxon>
        <taxon>Madieae</taxon>
        <taxon>Madiinae</taxon>
        <taxon>Deinandra</taxon>
    </lineage>
</organism>
<dbReference type="Pfam" id="PF01535">
    <property type="entry name" value="PPR"/>
    <property type="match status" value="3"/>
</dbReference>
<proteinExistence type="predicted"/>
<keyword evidence="4" id="KW-1185">Reference proteome</keyword>
<dbReference type="GO" id="GO:0009451">
    <property type="term" value="P:RNA modification"/>
    <property type="evidence" value="ECO:0007669"/>
    <property type="project" value="InterPro"/>
</dbReference>
<dbReference type="Pfam" id="PF13041">
    <property type="entry name" value="PPR_2"/>
    <property type="match status" value="1"/>
</dbReference>
<dbReference type="InterPro" id="IPR046848">
    <property type="entry name" value="E_motif"/>
</dbReference>
<evidence type="ECO:0000256" key="1">
    <source>
        <dbReference type="ARBA" id="ARBA00022737"/>
    </source>
</evidence>
<name>A0AAP0DNS9_9ASTR</name>
<dbReference type="Pfam" id="PF20431">
    <property type="entry name" value="E_motif"/>
    <property type="match status" value="1"/>
</dbReference>
<dbReference type="InterPro" id="IPR011990">
    <property type="entry name" value="TPR-like_helical_dom_sf"/>
</dbReference>
<feature type="repeat" description="PPR" evidence="2">
    <location>
        <begin position="149"/>
        <end position="183"/>
    </location>
</feature>
<dbReference type="AlphaFoldDB" id="A0AAP0DNS9"/>
<evidence type="ECO:0000313" key="3">
    <source>
        <dbReference type="EMBL" id="KAK9078171.1"/>
    </source>
</evidence>
<reference evidence="3 4" key="1">
    <citation type="submission" date="2024-04" db="EMBL/GenBank/DDBJ databases">
        <title>The reference genome of an endangered Asteraceae, Deinandra increscens subsp. villosa, native to the Central Coast of California.</title>
        <authorList>
            <person name="Guilliams M."/>
            <person name="Hasenstab-Lehman K."/>
            <person name="Meyer R."/>
            <person name="Mcevoy S."/>
        </authorList>
    </citation>
    <scope>NUCLEOTIDE SEQUENCE [LARGE SCALE GENOMIC DNA]</scope>
    <source>
        <tissue evidence="3">Leaf</tissue>
    </source>
</reference>
<comment type="caution">
    <text evidence="3">The sequence shown here is derived from an EMBL/GenBank/DDBJ whole genome shotgun (WGS) entry which is preliminary data.</text>
</comment>
<evidence type="ECO:0008006" key="5">
    <source>
        <dbReference type="Google" id="ProtNLM"/>
    </source>
</evidence>
<accession>A0AAP0DNS9</accession>
<dbReference type="PANTHER" id="PTHR47926:SF348">
    <property type="entry name" value="PENTATRICOPEPTIDE REPEAT-CONTAINING PROTEIN"/>
    <property type="match status" value="1"/>
</dbReference>
<dbReference type="GO" id="GO:0003723">
    <property type="term" value="F:RNA binding"/>
    <property type="evidence" value="ECO:0007669"/>
    <property type="project" value="InterPro"/>
</dbReference>
<dbReference type="FunFam" id="1.25.40.10:FF:000090">
    <property type="entry name" value="Pentatricopeptide repeat-containing protein, chloroplastic"/>
    <property type="match status" value="1"/>
</dbReference>
<dbReference type="InterPro" id="IPR002885">
    <property type="entry name" value="PPR_rpt"/>
</dbReference>